<dbReference type="GO" id="GO:0097367">
    <property type="term" value="F:carbohydrate derivative binding"/>
    <property type="evidence" value="ECO:0007669"/>
    <property type="project" value="InterPro"/>
</dbReference>
<dbReference type="InterPro" id="IPR040190">
    <property type="entry name" value="MURQ/GCKR"/>
</dbReference>
<accession>A0A2X3F535</accession>
<dbReference type="AlphaFoldDB" id="A0A2X3F535"/>
<dbReference type="GO" id="GO:0046348">
    <property type="term" value="P:amino sugar catabolic process"/>
    <property type="evidence" value="ECO:0007669"/>
    <property type="project" value="TreeGrafter"/>
</dbReference>
<proteinExistence type="predicted"/>
<gene>
    <name evidence="2" type="primary">murQ_4</name>
    <name evidence="2" type="ORF">NCTC9601_04928</name>
</gene>
<evidence type="ECO:0000313" key="3">
    <source>
        <dbReference type="Proteomes" id="UP000251123"/>
    </source>
</evidence>
<dbReference type="PANTHER" id="PTHR10088:SF4">
    <property type="entry name" value="GLUCOKINASE REGULATORY PROTEIN"/>
    <property type="match status" value="1"/>
</dbReference>
<keyword evidence="2" id="KW-0456">Lyase</keyword>
<dbReference type="PANTHER" id="PTHR10088">
    <property type="entry name" value="GLUCOKINASE REGULATORY PROTEIN"/>
    <property type="match status" value="1"/>
</dbReference>
<name>A0A2X3F535_KLEPN</name>
<dbReference type="Proteomes" id="UP000251123">
    <property type="component" value="Unassembled WGS sequence"/>
</dbReference>
<protein>
    <submittedName>
        <fullName evidence="2">N-acetylmuramic acid 6-phosphate etherase</fullName>
        <ecNumber evidence="2">4.2.1.126</ecNumber>
    </submittedName>
</protein>
<sequence length="169" mass="18704">MSIDLSKLLTERRNANSANIDTLSTLEMLTVINQEDQQVAQAITPYLPQIAEVVDKVAAALPGRWPLDLHWARVPQGVWGSSMPANARQPSAPARSRWWGSSPADIKRFSAPWENVEDNKAQGAMDLQNLNFSNRDVLVGLAASGRTPYVIGAMEYAHSPECLCRHRQL</sequence>
<dbReference type="GO" id="GO:0016803">
    <property type="term" value="F:ether hydrolase activity"/>
    <property type="evidence" value="ECO:0007669"/>
    <property type="project" value="TreeGrafter"/>
</dbReference>
<keyword evidence="1" id="KW-0119">Carbohydrate metabolism</keyword>
<organism evidence="2 3">
    <name type="scientific">Klebsiella pneumoniae</name>
    <dbReference type="NCBI Taxonomy" id="573"/>
    <lineage>
        <taxon>Bacteria</taxon>
        <taxon>Pseudomonadati</taxon>
        <taxon>Pseudomonadota</taxon>
        <taxon>Gammaproteobacteria</taxon>
        <taxon>Enterobacterales</taxon>
        <taxon>Enterobacteriaceae</taxon>
        <taxon>Klebsiella/Raoultella group</taxon>
        <taxon>Klebsiella</taxon>
        <taxon>Klebsiella pneumoniae complex</taxon>
    </lineage>
</organism>
<dbReference type="GO" id="GO:0009254">
    <property type="term" value="P:peptidoglycan turnover"/>
    <property type="evidence" value="ECO:0007669"/>
    <property type="project" value="TreeGrafter"/>
</dbReference>
<dbReference type="EC" id="4.2.1.126" evidence="2"/>
<evidence type="ECO:0000256" key="1">
    <source>
        <dbReference type="ARBA" id="ARBA00023277"/>
    </source>
</evidence>
<evidence type="ECO:0000313" key="2">
    <source>
        <dbReference type="EMBL" id="SQC17800.1"/>
    </source>
</evidence>
<dbReference type="Gene3D" id="3.40.50.10490">
    <property type="entry name" value="Glucose-6-phosphate isomerase like protein, domain 1"/>
    <property type="match status" value="2"/>
</dbReference>
<dbReference type="InterPro" id="IPR046348">
    <property type="entry name" value="SIS_dom_sf"/>
</dbReference>
<dbReference type="EMBL" id="UASN01000022">
    <property type="protein sequence ID" value="SQC17800.1"/>
    <property type="molecule type" value="Genomic_DNA"/>
</dbReference>
<reference evidence="2 3" key="1">
    <citation type="submission" date="2018-06" db="EMBL/GenBank/DDBJ databases">
        <authorList>
            <consortium name="Pathogen Informatics"/>
            <person name="Doyle S."/>
        </authorList>
    </citation>
    <scope>NUCLEOTIDE SEQUENCE [LARGE SCALE GENOMIC DNA]</scope>
    <source>
        <strain evidence="2 3">NCTC9601</strain>
    </source>
</reference>
<dbReference type="GO" id="GO:0016835">
    <property type="term" value="F:carbon-oxygen lyase activity"/>
    <property type="evidence" value="ECO:0007669"/>
    <property type="project" value="TreeGrafter"/>
</dbReference>
<dbReference type="SUPFAM" id="SSF53697">
    <property type="entry name" value="SIS domain"/>
    <property type="match status" value="2"/>
</dbReference>